<reference evidence="2 3" key="1">
    <citation type="journal article" date="2011" name="Science">
        <title>The ecoresponsive genome of Daphnia pulex.</title>
        <authorList>
            <person name="Colbourne J.K."/>
            <person name="Pfrender M.E."/>
            <person name="Gilbert D."/>
            <person name="Thomas W.K."/>
            <person name="Tucker A."/>
            <person name="Oakley T.H."/>
            <person name="Tokishita S."/>
            <person name="Aerts A."/>
            <person name="Arnold G.J."/>
            <person name="Basu M.K."/>
            <person name="Bauer D.J."/>
            <person name="Caceres C.E."/>
            <person name="Carmel L."/>
            <person name="Casola C."/>
            <person name="Choi J.H."/>
            <person name="Detter J.C."/>
            <person name="Dong Q."/>
            <person name="Dusheyko S."/>
            <person name="Eads B.D."/>
            <person name="Frohlich T."/>
            <person name="Geiler-Samerotte K.A."/>
            <person name="Gerlach D."/>
            <person name="Hatcher P."/>
            <person name="Jogdeo S."/>
            <person name="Krijgsveld J."/>
            <person name="Kriventseva E.V."/>
            <person name="Kultz D."/>
            <person name="Laforsch C."/>
            <person name="Lindquist E."/>
            <person name="Lopez J."/>
            <person name="Manak J.R."/>
            <person name="Muller J."/>
            <person name="Pangilinan J."/>
            <person name="Patwardhan R.P."/>
            <person name="Pitluck S."/>
            <person name="Pritham E.J."/>
            <person name="Rechtsteiner A."/>
            <person name="Rho M."/>
            <person name="Rogozin I.B."/>
            <person name="Sakarya O."/>
            <person name="Salamov A."/>
            <person name="Schaack S."/>
            <person name="Shapiro H."/>
            <person name="Shiga Y."/>
            <person name="Skalitzky C."/>
            <person name="Smith Z."/>
            <person name="Souvorov A."/>
            <person name="Sung W."/>
            <person name="Tang Z."/>
            <person name="Tsuchiya D."/>
            <person name="Tu H."/>
            <person name="Vos H."/>
            <person name="Wang M."/>
            <person name="Wolf Y.I."/>
            <person name="Yamagata H."/>
            <person name="Yamada T."/>
            <person name="Ye Y."/>
            <person name="Shaw J.R."/>
            <person name="Andrews J."/>
            <person name="Crease T.J."/>
            <person name="Tang H."/>
            <person name="Lucas S.M."/>
            <person name="Robertson H.M."/>
            <person name="Bork P."/>
            <person name="Koonin E.V."/>
            <person name="Zdobnov E.M."/>
            <person name="Grigoriev I.V."/>
            <person name="Lynch M."/>
            <person name="Boore J.L."/>
        </authorList>
    </citation>
    <scope>NUCLEOTIDE SEQUENCE [LARGE SCALE GENOMIC DNA]</scope>
</reference>
<accession>E9GGS7</accession>
<protein>
    <submittedName>
        <fullName evidence="2">Uncharacterized protein</fullName>
    </submittedName>
</protein>
<dbReference type="HOGENOM" id="CLU_1653883_0_0_1"/>
<dbReference type="AlphaFoldDB" id="E9GGS7"/>
<dbReference type="KEGG" id="dpx:DAPPUDRAFT_102586"/>
<feature type="region of interest" description="Disordered" evidence="1">
    <location>
        <begin position="1"/>
        <end position="25"/>
    </location>
</feature>
<proteinExistence type="predicted"/>
<dbReference type="InParanoid" id="E9GGS7"/>
<name>E9GGS7_DAPPU</name>
<organism evidence="2 3">
    <name type="scientific">Daphnia pulex</name>
    <name type="common">Water flea</name>
    <dbReference type="NCBI Taxonomy" id="6669"/>
    <lineage>
        <taxon>Eukaryota</taxon>
        <taxon>Metazoa</taxon>
        <taxon>Ecdysozoa</taxon>
        <taxon>Arthropoda</taxon>
        <taxon>Crustacea</taxon>
        <taxon>Branchiopoda</taxon>
        <taxon>Diplostraca</taxon>
        <taxon>Cladocera</taxon>
        <taxon>Anomopoda</taxon>
        <taxon>Daphniidae</taxon>
        <taxon>Daphnia</taxon>
    </lineage>
</organism>
<dbReference type="EMBL" id="GL732544">
    <property type="protein sequence ID" value="EFX81074.1"/>
    <property type="molecule type" value="Genomic_DNA"/>
</dbReference>
<sequence>MPKLDVPLKRRVRREPTKRPTSLNERSRRLSLDLLLNSNKYNGTSLYFFNQLGMQSAEKLNEALKIVPKQNQEWNLILRPLKKLLIMNANADGSQEDKEKPLYIYSSKHSLQTLTVANILLLIVYSDLKLCLENIPISLTELIRVNRMVNRIGQTASPTM</sequence>
<gene>
    <name evidence="2" type="ORF">DAPPUDRAFT_102586</name>
</gene>
<evidence type="ECO:0000256" key="1">
    <source>
        <dbReference type="SAM" id="MobiDB-lite"/>
    </source>
</evidence>
<evidence type="ECO:0000313" key="3">
    <source>
        <dbReference type="Proteomes" id="UP000000305"/>
    </source>
</evidence>
<evidence type="ECO:0000313" key="2">
    <source>
        <dbReference type="EMBL" id="EFX81074.1"/>
    </source>
</evidence>
<keyword evidence="3" id="KW-1185">Reference proteome</keyword>
<dbReference type="Proteomes" id="UP000000305">
    <property type="component" value="Unassembled WGS sequence"/>
</dbReference>